<dbReference type="Proteomes" id="UP000053372">
    <property type="component" value="Unassembled WGS sequence"/>
</dbReference>
<protein>
    <submittedName>
        <fullName evidence="2">Glycosyl transferase</fullName>
    </submittedName>
</protein>
<dbReference type="InterPro" id="IPR007235">
    <property type="entry name" value="Glyco_trans_28_C"/>
</dbReference>
<evidence type="ECO:0000313" key="3">
    <source>
        <dbReference type="Proteomes" id="UP000053372"/>
    </source>
</evidence>
<dbReference type="SUPFAM" id="SSF53756">
    <property type="entry name" value="UDP-Glycosyltransferase/glycogen phosphorylase"/>
    <property type="match status" value="1"/>
</dbReference>
<feature type="domain" description="Glycosyl transferase family 28 C-terminal" evidence="1">
    <location>
        <begin position="225"/>
        <end position="367"/>
    </location>
</feature>
<evidence type="ECO:0000313" key="2">
    <source>
        <dbReference type="EMBL" id="KST67930.1"/>
    </source>
</evidence>
<proteinExistence type="predicted"/>
<dbReference type="Gene3D" id="3.40.50.2000">
    <property type="entry name" value="Glycogen Phosphorylase B"/>
    <property type="match status" value="1"/>
</dbReference>
<keyword evidence="2" id="KW-0808">Transferase</keyword>
<sequence>MKKIMFYCQNLMGMGHLVRSAEIIRSLVTQFEVCLIDGGPIVQNFEIPSSVKTIRIPALRVRNRNLEVVDNNLNLEEVKEIRKHRLLQILDKFQPDCLITEGYPFSKGKLAFELIPLLEKVKSSKGRTKAVCCVRDIVLSKNYYQDKAKLEIKKRDLMNRYYDLLLVHSDPKIHKLEENFSLTGEIKCNINYTGYVAQSPPINLPPTAEDIAGLSNKEPMILVSIGGGRFGHELIEKILDASTILEKFLPHKIQIFTGPFMPEDKFLELQQLAANKNNINFRRYTAHLLSYMRKSALSISLGGYNTTMNVLRTGVNAIIYPSNDGSEQRTRSEKLEKLGILDVLRPEDLPSERLAQKIITSLHNKRNIEILNYVELQGAQNTTKFIQELLKIESVNPSEESSFKWETEHSLSI</sequence>
<comment type="caution">
    <text evidence="2">The sequence shown here is derived from an EMBL/GenBank/DDBJ whole genome shotgun (WGS) entry which is preliminary data.</text>
</comment>
<reference evidence="2 3" key="1">
    <citation type="journal article" date="2015" name="Genome Announc.">
        <title>Draft Genome of the Euendolithic (true boring) Cyanobacterium Mastigocoleus testarum strain BC008.</title>
        <authorList>
            <person name="Guida B.S."/>
            <person name="Garcia-Pichel F."/>
        </authorList>
    </citation>
    <scope>NUCLEOTIDE SEQUENCE [LARGE SCALE GENOMIC DNA]</scope>
    <source>
        <strain evidence="2 3">BC008</strain>
    </source>
</reference>
<dbReference type="GO" id="GO:0016758">
    <property type="term" value="F:hexosyltransferase activity"/>
    <property type="evidence" value="ECO:0007669"/>
    <property type="project" value="InterPro"/>
</dbReference>
<dbReference type="PANTHER" id="PTHR21015">
    <property type="entry name" value="UDP-N-ACETYLGLUCOSAMINE--N-ACETYLMURAMYL-(PENTAPEPTIDE) PYROPHOSPHORYL-UNDECAPRENOL N-ACETYLGLUCOSAMINE TRANSFERASE 1"/>
    <property type="match status" value="1"/>
</dbReference>
<organism evidence="2 3">
    <name type="scientific">Mastigocoleus testarum BC008</name>
    <dbReference type="NCBI Taxonomy" id="371196"/>
    <lineage>
        <taxon>Bacteria</taxon>
        <taxon>Bacillati</taxon>
        <taxon>Cyanobacteriota</taxon>
        <taxon>Cyanophyceae</taxon>
        <taxon>Nostocales</taxon>
        <taxon>Hapalosiphonaceae</taxon>
        <taxon>Mastigocoleus</taxon>
    </lineage>
</organism>
<dbReference type="AlphaFoldDB" id="A0A0V7ZTY1"/>
<accession>A0A0V7ZTY1</accession>
<name>A0A0V7ZTY1_9CYAN</name>
<dbReference type="Pfam" id="PF04101">
    <property type="entry name" value="Glyco_tran_28_C"/>
    <property type="match status" value="1"/>
</dbReference>
<dbReference type="RefSeq" id="WP_058183603.1">
    <property type="nucleotide sequence ID" value="NZ_LMTZ01000084.1"/>
</dbReference>
<dbReference type="EMBL" id="LMTZ01000084">
    <property type="protein sequence ID" value="KST67930.1"/>
    <property type="molecule type" value="Genomic_DNA"/>
</dbReference>
<gene>
    <name evidence="2" type="ORF">BC008_31605</name>
</gene>
<dbReference type="OrthoDB" id="503443at2"/>
<keyword evidence="3" id="KW-1185">Reference proteome</keyword>
<evidence type="ECO:0000259" key="1">
    <source>
        <dbReference type="Pfam" id="PF04101"/>
    </source>
</evidence>
<dbReference type="PANTHER" id="PTHR21015:SF28">
    <property type="entry name" value="SLL1722 PROTEIN"/>
    <property type="match status" value="1"/>
</dbReference>